<evidence type="ECO:0000313" key="2">
    <source>
        <dbReference type="EMBL" id="KAH0570621.1"/>
    </source>
</evidence>
<reference evidence="2" key="2">
    <citation type="submission" date="2020-12" db="EMBL/GenBank/DDBJ databases">
        <title>New Spironucleus salmonicida genome in near-complete chromosomes.</title>
        <authorList>
            <person name="Xu F."/>
            <person name="Kurt Z."/>
            <person name="Jimenez-Gonzalez A."/>
            <person name="Astvaldsson A."/>
            <person name="Andersson J.O."/>
            <person name="Svard S.G."/>
        </authorList>
    </citation>
    <scope>NUCLEOTIDE SEQUENCE</scope>
    <source>
        <strain evidence="2">ATCC 50377</strain>
    </source>
</reference>
<gene>
    <name evidence="1" type="ORF">SS50377_12401</name>
    <name evidence="2" type="ORF">SS50377_26905</name>
</gene>
<dbReference type="Proteomes" id="UP000018208">
    <property type="component" value="Unassembled WGS sequence"/>
</dbReference>
<keyword evidence="3" id="KW-1185">Reference proteome</keyword>
<accession>V6LUN5</accession>
<name>V6LUN5_9EUKA</name>
<sequence>MKHIFPHLKLNFTRAEKRLNQFILEKFPYFKPTRPTVDDLRTLESQKQNIEINFEALQMLQADLILKDLSALITILNQGKQLIQVYFRQLQKDKRQLMRDLKFADNSLAALEFQRNWLPYRPYHVVFRPNFPNLEEQLKIQNDFALQLSSKVFTKCDANLAPEMLYFVDLTRVCRACLRLQNSKEEGDFAAINEEGEGVDLGQFFE</sequence>
<evidence type="ECO:0000313" key="1">
    <source>
        <dbReference type="EMBL" id="EST47416.1"/>
    </source>
</evidence>
<protein>
    <submittedName>
        <fullName evidence="1">Uncharacterized protein</fullName>
    </submittedName>
</protein>
<dbReference type="EMBL" id="AUWU02000007">
    <property type="protein sequence ID" value="KAH0570621.1"/>
    <property type="molecule type" value="Genomic_DNA"/>
</dbReference>
<organism evidence="1">
    <name type="scientific">Spironucleus salmonicida</name>
    <dbReference type="NCBI Taxonomy" id="348837"/>
    <lineage>
        <taxon>Eukaryota</taxon>
        <taxon>Metamonada</taxon>
        <taxon>Diplomonadida</taxon>
        <taxon>Hexamitidae</taxon>
        <taxon>Hexamitinae</taxon>
        <taxon>Spironucleus</taxon>
    </lineage>
</organism>
<proteinExistence type="predicted"/>
<dbReference type="EMBL" id="KI546040">
    <property type="protein sequence ID" value="EST47416.1"/>
    <property type="molecule type" value="Genomic_DNA"/>
</dbReference>
<reference evidence="1 2" key="1">
    <citation type="journal article" date="2014" name="PLoS Genet.">
        <title>The Genome of Spironucleus salmonicida Highlights a Fish Pathogen Adapted to Fluctuating Environments.</title>
        <authorList>
            <person name="Xu F."/>
            <person name="Jerlstrom-Hultqvist J."/>
            <person name="Einarsson E."/>
            <person name="Astvaldsson A."/>
            <person name="Svard S.G."/>
            <person name="Andersson J.O."/>
        </authorList>
    </citation>
    <scope>NUCLEOTIDE SEQUENCE</scope>
    <source>
        <strain evidence="2">ATCC 50377</strain>
    </source>
</reference>
<evidence type="ECO:0000313" key="3">
    <source>
        <dbReference type="Proteomes" id="UP000018208"/>
    </source>
</evidence>
<dbReference type="VEuPathDB" id="GiardiaDB:SS50377_26905"/>
<dbReference type="AlphaFoldDB" id="V6LUN5"/>